<name>A0AAE3DNY3_9FIRM</name>
<dbReference type="PANTHER" id="PTHR11645">
    <property type="entry name" value="PYRROLINE-5-CARBOXYLATE REDUCTASE"/>
    <property type="match status" value="1"/>
</dbReference>
<dbReference type="NCBIfam" id="TIGR00112">
    <property type="entry name" value="proC"/>
    <property type="match status" value="1"/>
</dbReference>
<organism evidence="15 16">
    <name type="scientific">Gallintestinimicrobium propionicum</name>
    <dbReference type="NCBI Taxonomy" id="2981770"/>
    <lineage>
        <taxon>Bacteria</taxon>
        <taxon>Bacillati</taxon>
        <taxon>Bacillota</taxon>
        <taxon>Clostridia</taxon>
        <taxon>Lachnospirales</taxon>
        <taxon>Lachnospiraceae</taxon>
        <taxon>Gallintestinimicrobium</taxon>
    </lineage>
</organism>
<dbReference type="Proteomes" id="UP001199355">
    <property type="component" value="Unassembled WGS sequence"/>
</dbReference>
<sequence length="264" mass="27931">MKIGFIGLGNMAQAMIGGVLRNHLAVPEEIYGSAKTAETESKVHEMFGITVTGDNLETARQAELLILAVKPQFLEKVIGQISDIDLTGKTILSIAAGKSLAWLEEQFCAPLPFVRAMPNTPALVGEGCTGVCYGSRVTPEMKEKTAAVLDSFGKTVELPERLMDVLTGVSGCAPAWIFMLIEAMADGAVAEGMPRSQAYECAAQAVLGSAKLMLETGKHPGELKDMVCSPAGSTIQAVRVLEEKGFRGAVTDAVITAVEKSRSL</sequence>
<evidence type="ECO:0000256" key="3">
    <source>
        <dbReference type="ARBA" id="ARBA00022490"/>
    </source>
</evidence>
<evidence type="ECO:0000256" key="10">
    <source>
        <dbReference type="NCBIfam" id="TIGR00112"/>
    </source>
</evidence>
<dbReference type="FunFam" id="3.40.50.720:FF:000190">
    <property type="entry name" value="Pyrroline-5-carboxylate reductase"/>
    <property type="match status" value="1"/>
</dbReference>
<evidence type="ECO:0000256" key="1">
    <source>
        <dbReference type="ARBA" id="ARBA00004496"/>
    </source>
</evidence>
<dbReference type="InterPro" id="IPR029036">
    <property type="entry name" value="P5CR_dimer"/>
</dbReference>
<dbReference type="InterPro" id="IPR028939">
    <property type="entry name" value="P5C_Rdtase_cat_N"/>
</dbReference>
<proteinExistence type="inferred from homology"/>
<dbReference type="Gene3D" id="3.40.50.720">
    <property type="entry name" value="NAD(P)-binding Rossmann-like Domain"/>
    <property type="match status" value="1"/>
</dbReference>
<dbReference type="InterPro" id="IPR053790">
    <property type="entry name" value="P5CR-like_CS"/>
</dbReference>
<keyword evidence="7 9" id="KW-0560">Oxidoreductase</keyword>
<dbReference type="Pfam" id="PF14748">
    <property type="entry name" value="P5CR_dimer"/>
    <property type="match status" value="1"/>
</dbReference>
<evidence type="ECO:0000256" key="2">
    <source>
        <dbReference type="ARBA" id="ARBA00005525"/>
    </source>
</evidence>
<evidence type="ECO:0000259" key="14">
    <source>
        <dbReference type="Pfam" id="PF14748"/>
    </source>
</evidence>
<dbReference type="PIRSF" id="PIRSF000193">
    <property type="entry name" value="Pyrrol-5-carb_rd"/>
    <property type="match status" value="1"/>
</dbReference>
<dbReference type="InterPro" id="IPR008927">
    <property type="entry name" value="6-PGluconate_DH-like_C_sf"/>
</dbReference>
<evidence type="ECO:0000256" key="6">
    <source>
        <dbReference type="ARBA" id="ARBA00022857"/>
    </source>
</evidence>
<evidence type="ECO:0000256" key="9">
    <source>
        <dbReference type="HAMAP-Rule" id="MF_01925"/>
    </source>
</evidence>
<evidence type="ECO:0000313" key="15">
    <source>
        <dbReference type="EMBL" id="MCC2168121.1"/>
    </source>
</evidence>
<protein>
    <recommendedName>
        <fullName evidence="9 10">Pyrroline-5-carboxylate reductase</fullName>
        <shortName evidence="9">P5C reductase</shortName>
        <shortName evidence="9">P5CR</shortName>
        <ecNumber evidence="9 10">1.5.1.2</ecNumber>
    </recommendedName>
    <alternativeName>
        <fullName evidence="9">PCA reductase</fullName>
    </alternativeName>
</protein>
<dbReference type="GO" id="GO:0005737">
    <property type="term" value="C:cytoplasm"/>
    <property type="evidence" value="ECO:0007669"/>
    <property type="project" value="UniProtKB-SubCell"/>
</dbReference>
<feature type="binding site" evidence="11">
    <location>
        <begin position="68"/>
        <end position="71"/>
    </location>
    <ligand>
        <name>NADP(+)</name>
        <dbReference type="ChEBI" id="CHEBI:58349"/>
    </ligand>
</feature>
<accession>A0AAE3DNY3</accession>
<dbReference type="GO" id="GO:0055129">
    <property type="term" value="P:L-proline biosynthetic process"/>
    <property type="evidence" value="ECO:0007669"/>
    <property type="project" value="UniProtKB-UniRule"/>
</dbReference>
<dbReference type="InterPro" id="IPR000304">
    <property type="entry name" value="Pyrroline-COOH_reductase"/>
</dbReference>
<dbReference type="SUPFAM" id="SSF51735">
    <property type="entry name" value="NAD(P)-binding Rossmann-fold domains"/>
    <property type="match status" value="1"/>
</dbReference>
<evidence type="ECO:0000256" key="5">
    <source>
        <dbReference type="ARBA" id="ARBA00022650"/>
    </source>
</evidence>
<keyword evidence="6 9" id="KW-0521">NADP</keyword>
<evidence type="ECO:0000313" key="16">
    <source>
        <dbReference type="Proteomes" id="UP001199355"/>
    </source>
</evidence>
<dbReference type="PROSITE" id="PS00521">
    <property type="entry name" value="P5CR"/>
    <property type="match status" value="1"/>
</dbReference>
<comment type="similarity">
    <text evidence="2 9 12">Belongs to the pyrroline-5-carboxylate reductase family.</text>
</comment>
<comment type="catalytic activity">
    <reaction evidence="9">
        <text>L-proline + NAD(+) = (S)-1-pyrroline-5-carboxylate + NADH + 2 H(+)</text>
        <dbReference type="Rhea" id="RHEA:14105"/>
        <dbReference type="ChEBI" id="CHEBI:15378"/>
        <dbReference type="ChEBI" id="CHEBI:17388"/>
        <dbReference type="ChEBI" id="CHEBI:57540"/>
        <dbReference type="ChEBI" id="CHEBI:57945"/>
        <dbReference type="ChEBI" id="CHEBI:60039"/>
        <dbReference type="EC" id="1.5.1.2"/>
    </reaction>
</comment>
<feature type="domain" description="Pyrroline-5-carboxylate reductase dimerisation" evidence="14">
    <location>
        <begin position="160"/>
        <end position="264"/>
    </location>
</feature>
<dbReference type="PANTHER" id="PTHR11645:SF0">
    <property type="entry name" value="PYRROLINE-5-CARBOXYLATE REDUCTASE 3"/>
    <property type="match status" value="1"/>
</dbReference>
<evidence type="ECO:0000256" key="12">
    <source>
        <dbReference type="RuleBase" id="RU003903"/>
    </source>
</evidence>
<dbReference type="SUPFAM" id="SSF48179">
    <property type="entry name" value="6-phosphogluconate dehydrogenase C-terminal domain-like"/>
    <property type="match status" value="1"/>
</dbReference>
<evidence type="ECO:0000256" key="7">
    <source>
        <dbReference type="ARBA" id="ARBA00023002"/>
    </source>
</evidence>
<dbReference type="EMBL" id="JAJEQF010000028">
    <property type="protein sequence ID" value="MCC2168121.1"/>
    <property type="molecule type" value="Genomic_DNA"/>
</dbReference>
<dbReference type="Pfam" id="PF03807">
    <property type="entry name" value="F420_oxidored"/>
    <property type="match status" value="1"/>
</dbReference>
<keyword evidence="4 9" id="KW-0028">Amino-acid biosynthesis</keyword>
<dbReference type="AlphaFoldDB" id="A0AAE3DNY3"/>
<keyword evidence="3 9" id="KW-0963">Cytoplasm</keyword>
<keyword evidence="5 9" id="KW-0641">Proline biosynthesis</keyword>
<evidence type="ECO:0000256" key="4">
    <source>
        <dbReference type="ARBA" id="ARBA00022605"/>
    </source>
</evidence>
<comment type="subcellular location">
    <subcellularLocation>
        <location evidence="1 9">Cytoplasm</location>
    </subcellularLocation>
</comment>
<comment type="caution">
    <text evidence="15">The sequence shown here is derived from an EMBL/GenBank/DDBJ whole genome shotgun (WGS) entry which is preliminary data.</text>
</comment>
<dbReference type="GO" id="GO:0004735">
    <property type="term" value="F:pyrroline-5-carboxylate reductase activity"/>
    <property type="evidence" value="ECO:0007669"/>
    <property type="project" value="UniProtKB-UniRule"/>
</dbReference>
<evidence type="ECO:0000256" key="11">
    <source>
        <dbReference type="PIRSR" id="PIRSR000193-1"/>
    </source>
</evidence>
<dbReference type="InterPro" id="IPR036291">
    <property type="entry name" value="NAD(P)-bd_dom_sf"/>
</dbReference>
<feature type="binding site" evidence="11">
    <location>
        <begin position="6"/>
        <end position="11"/>
    </location>
    <ligand>
        <name>NADP(+)</name>
        <dbReference type="ChEBI" id="CHEBI:58349"/>
    </ligand>
</feature>
<evidence type="ECO:0000259" key="13">
    <source>
        <dbReference type="Pfam" id="PF03807"/>
    </source>
</evidence>
<feature type="binding site" evidence="11">
    <location>
        <position position="55"/>
    </location>
    <ligand>
        <name>NADPH</name>
        <dbReference type="ChEBI" id="CHEBI:57783"/>
    </ligand>
</feature>
<comment type="function">
    <text evidence="8 9">Catalyzes the reduction of 1-pyrroline-5-carboxylate (PCA) to L-proline.</text>
</comment>
<gene>
    <name evidence="9 15" type="primary">proC</name>
    <name evidence="15" type="ORF">LKD45_10550</name>
</gene>
<dbReference type="EC" id="1.5.1.2" evidence="9 10"/>
<feature type="domain" description="Pyrroline-5-carboxylate reductase catalytic N-terminal" evidence="13">
    <location>
        <begin position="2"/>
        <end position="97"/>
    </location>
</feature>
<comment type="pathway">
    <text evidence="9 12">Amino-acid biosynthesis; L-proline biosynthesis; L-proline from L-glutamate 5-semialdehyde: step 1/1.</text>
</comment>
<dbReference type="HAMAP" id="MF_01925">
    <property type="entry name" value="P5C_reductase"/>
    <property type="match status" value="1"/>
</dbReference>
<comment type="catalytic activity">
    <reaction evidence="9 12">
        <text>L-proline + NADP(+) = (S)-1-pyrroline-5-carboxylate + NADPH + 2 H(+)</text>
        <dbReference type="Rhea" id="RHEA:14109"/>
        <dbReference type="ChEBI" id="CHEBI:15378"/>
        <dbReference type="ChEBI" id="CHEBI:17388"/>
        <dbReference type="ChEBI" id="CHEBI:57783"/>
        <dbReference type="ChEBI" id="CHEBI:58349"/>
        <dbReference type="ChEBI" id="CHEBI:60039"/>
        <dbReference type="EC" id="1.5.1.2"/>
    </reaction>
</comment>
<dbReference type="RefSeq" id="WP_117959990.1">
    <property type="nucleotide sequence ID" value="NZ_JAJEQF010000028.1"/>
</dbReference>
<keyword evidence="16" id="KW-1185">Reference proteome</keyword>
<dbReference type="Gene3D" id="1.10.3730.10">
    <property type="entry name" value="ProC C-terminal domain-like"/>
    <property type="match status" value="1"/>
</dbReference>
<dbReference type="FunFam" id="1.10.3730.10:FF:000001">
    <property type="entry name" value="Pyrroline-5-carboxylate reductase"/>
    <property type="match status" value="1"/>
</dbReference>
<reference evidence="15 16" key="1">
    <citation type="submission" date="2021-10" db="EMBL/GenBank/DDBJ databases">
        <title>Anaerobic single-cell dispensing facilitates the cultivation of human gut bacteria.</title>
        <authorList>
            <person name="Afrizal A."/>
        </authorList>
    </citation>
    <scope>NUCLEOTIDE SEQUENCE [LARGE SCALE GENOMIC DNA]</scope>
    <source>
        <strain evidence="15 16">CLA-AA-H244</strain>
    </source>
</reference>
<evidence type="ECO:0000256" key="8">
    <source>
        <dbReference type="ARBA" id="ARBA00058118"/>
    </source>
</evidence>